<evidence type="ECO:0000259" key="10">
    <source>
        <dbReference type="PROSITE" id="PS50878"/>
    </source>
</evidence>
<dbReference type="Pfam" id="PF13975">
    <property type="entry name" value="gag-asp_proteas"/>
    <property type="match status" value="1"/>
</dbReference>
<accession>A0A8H7VIH1</accession>
<dbReference type="InterPro" id="IPR043128">
    <property type="entry name" value="Rev_trsase/Diguanyl_cyclase"/>
</dbReference>
<keyword evidence="4" id="KW-0540">Nuclease</keyword>
<dbReference type="SUPFAM" id="SSF50630">
    <property type="entry name" value="Acid proteases"/>
    <property type="match status" value="2"/>
</dbReference>
<dbReference type="InterPro" id="IPR005162">
    <property type="entry name" value="Retrotrans_gag_dom"/>
</dbReference>
<keyword evidence="6" id="KW-0255">Endonuclease</keyword>
<dbReference type="FunFam" id="3.30.70.270:FF:000020">
    <property type="entry name" value="Transposon Tf2-6 polyprotein-like Protein"/>
    <property type="match status" value="1"/>
</dbReference>
<dbReference type="InterPro" id="IPR021109">
    <property type="entry name" value="Peptidase_aspartic_dom_sf"/>
</dbReference>
<name>A0A8H7VIH1_9FUNG</name>
<evidence type="ECO:0000313" key="12">
    <source>
        <dbReference type="Proteomes" id="UP000646827"/>
    </source>
</evidence>
<dbReference type="GO" id="GO:0004519">
    <property type="term" value="F:endonuclease activity"/>
    <property type="evidence" value="ECO:0007669"/>
    <property type="project" value="UniProtKB-KW"/>
</dbReference>
<dbReference type="Gene3D" id="3.30.70.270">
    <property type="match status" value="2"/>
</dbReference>
<dbReference type="GO" id="GO:0006508">
    <property type="term" value="P:proteolysis"/>
    <property type="evidence" value="ECO:0007669"/>
    <property type="project" value="InterPro"/>
</dbReference>
<dbReference type="PROSITE" id="PS50878">
    <property type="entry name" value="RT_POL"/>
    <property type="match status" value="1"/>
</dbReference>
<feature type="compositionally biased region" description="Polar residues" evidence="9">
    <location>
        <begin position="575"/>
        <end position="590"/>
    </location>
</feature>
<feature type="compositionally biased region" description="Pro residues" evidence="9">
    <location>
        <begin position="619"/>
        <end position="628"/>
    </location>
</feature>
<dbReference type="SUPFAM" id="SSF56672">
    <property type="entry name" value="DNA/RNA polymerases"/>
    <property type="match status" value="1"/>
</dbReference>
<feature type="region of interest" description="Disordered" evidence="9">
    <location>
        <begin position="291"/>
        <end position="310"/>
    </location>
</feature>
<protein>
    <recommendedName>
        <fullName evidence="1">RNA-directed DNA polymerase</fullName>
        <ecNumber evidence="1">2.7.7.49</ecNumber>
    </recommendedName>
</protein>
<dbReference type="Pfam" id="PF03732">
    <property type="entry name" value="Retrotrans_gag"/>
    <property type="match status" value="1"/>
</dbReference>
<dbReference type="InterPro" id="IPR001969">
    <property type="entry name" value="Aspartic_peptidase_AS"/>
</dbReference>
<feature type="region of interest" description="Disordered" evidence="9">
    <location>
        <begin position="807"/>
        <end position="852"/>
    </location>
</feature>
<feature type="region of interest" description="Disordered" evidence="9">
    <location>
        <begin position="549"/>
        <end position="590"/>
    </location>
</feature>
<evidence type="ECO:0000256" key="6">
    <source>
        <dbReference type="ARBA" id="ARBA00022759"/>
    </source>
</evidence>
<evidence type="ECO:0000256" key="8">
    <source>
        <dbReference type="ARBA" id="ARBA00022918"/>
    </source>
</evidence>
<dbReference type="InterPro" id="IPR050951">
    <property type="entry name" value="Retrovirus_Pol_polyprotein"/>
</dbReference>
<feature type="region of interest" description="Disordered" evidence="9">
    <location>
        <begin position="611"/>
        <end position="638"/>
    </location>
</feature>
<evidence type="ECO:0000256" key="5">
    <source>
        <dbReference type="ARBA" id="ARBA00022750"/>
    </source>
</evidence>
<keyword evidence="5" id="KW-0064">Aspartyl protease</keyword>
<dbReference type="Proteomes" id="UP000646827">
    <property type="component" value="Unassembled WGS sequence"/>
</dbReference>
<gene>
    <name evidence="11" type="ORF">INT45_009410</name>
</gene>
<reference evidence="11 12" key="1">
    <citation type="submission" date="2020-12" db="EMBL/GenBank/DDBJ databases">
        <title>Metabolic potential, ecology and presence of endohyphal bacteria is reflected in genomic diversity of Mucoromycotina.</title>
        <authorList>
            <person name="Muszewska A."/>
            <person name="Okrasinska A."/>
            <person name="Steczkiewicz K."/>
            <person name="Drgas O."/>
            <person name="Orlowska M."/>
            <person name="Perlinska-Lenart U."/>
            <person name="Aleksandrzak-Piekarczyk T."/>
            <person name="Szatraj K."/>
            <person name="Zielenkiewicz U."/>
            <person name="Pilsyk S."/>
            <person name="Malc E."/>
            <person name="Mieczkowski P."/>
            <person name="Kruszewska J.S."/>
            <person name="Biernat P."/>
            <person name="Pawlowska J."/>
        </authorList>
    </citation>
    <scope>NUCLEOTIDE SEQUENCE [LARGE SCALE GENOMIC DNA]</scope>
    <source>
        <strain evidence="11 12">CBS 142.35</strain>
    </source>
</reference>
<feature type="compositionally biased region" description="Acidic residues" evidence="9">
    <location>
        <begin position="807"/>
        <end position="829"/>
    </location>
</feature>
<dbReference type="CDD" id="cd01647">
    <property type="entry name" value="RT_LTR"/>
    <property type="match status" value="1"/>
</dbReference>
<dbReference type="InterPro" id="IPR041373">
    <property type="entry name" value="RT_RNaseH"/>
</dbReference>
<dbReference type="Gene3D" id="3.10.10.10">
    <property type="entry name" value="HIV Type 1 Reverse Transcriptase, subunit A, domain 1"/>
    <property type="match status" value="1"/>
</dbReference>
<evidence type="ECO:0000313" key="11">
    <source>
        <dbReference type="EMBL" id="KAG2215769.1"/>
    </source>
</evidence>
<dbReference type="EC" id="2.7.7.49" evidence="1"/>
<dbReference type="EMBL" id="JAEPRB010000487">
    <property type="protein sequence ID" value="KAG2215769.1"/>
    <property type="molecule type" value="Genomic_DNA"/>
</dbReference>
<dbReference type="GO" id="GO:0004190">
    <property type="term" value="F:aspartic-type endopeptidase activity"/>
    <property type="evidence" value="ECO:0007669"/>
    <property type="project" value="UniProtKB-KW"/>
</dbReference>
<feature type="domain" description="Reverse transcriptase" evidence="10">
    <location>
        <begin position="1117"/>
        <end position="1299"/>
    </location>
</feature>
<dbReference type="InterPro" id="IPR000477">
    <property type="entry name" value="RT_dom"/>
</dbReference>
<dbReference type="CDD" id="cd09274">
    <property type="entry name" value="RNase_HI_RT_Ty3"/>
    <property type="match status" value="1"/>
</dbReference>
<dbReference type="GO" id="GO:0003964">
    <property type="term" value="F:RNA-directed DNA polymerase activity"/>
    <property type="evidence" value="ECO:0007669"/>
    <property type="project" value="UniProtKB-KW"/>
</dbReference>
<keyword evidence="7" id="KW-0378">Hydrolase</keyword>
<dbReference type="Gene3D" id="2.40.70.10">
    <property type="entry name" value="Acid Proteases"/>
    <property type="match status" value="2"/>
</dbReference>
<dbReference type="Pfam" id="PF17917">
    <property type="entry name" value="RT_RNaseH"/>
    <property type="match status" value="1"/>
</dbReference>
<evidence type="ECO:0000256" key="4">
    <source>
        <dbReference type="ARBA" id="ARBA00022722"/>
    </source>
</evidence>
<evidence type="ECO:0000256" key="9">
    <source>
        <dbReference type="SAM" id="MobiDB-lite"/>
    </source>
</evidence>
<evidence type="ECO:0000256" key="7">
    <source>
        <dbReference type="ARBA" id="ARBA00022801"/>
    </source>
</evidence>
<evidence type="ECO:0000256" key="2">
    <source>
        <dbReference type="ARBA" id="ARBA00022679"/>
    </source>
</evidence>
<dbReference type="PANTHER" id="PTHR37984">
    <property type="entry name" value="PROTEIN CBG26694"/>
    <property type="match status" value="1"/>
</dbReference>
<dbReference type="InterPro" id="IPR043502">
    <property type="entry name" value="DNA/RNA_pol_sf"/>
</dbReference>
<keyword evidence="5" id="KW-0645">Protease</keyword>
<feature type="region of interest" description="Disordered" evidence="9">
    <location>
        <begin position="169"/>
        <end position="194"/>
    </location>
</feature>
<sequence>MEESGVTISWKEVINKAVRIENAQKRYLQGGTCNQPFDIKGQERRSNVGGGTGRPGLRALQLQLGSQGSRYQPPNNPPRLPPKCWNSGQDEPGKWQRTAVRGDTVVPKNEPPKADIKTANTSKVVPSNVNLVETAEVYALGKRGLSDTSLVTSRRIAKRTAELTRLPLLNQPAVPSSSKPNKAPRKRQPPRKLQIDLDQPDVWERLKELDSGLCVAQWLALDKKAYVDVQDGLKYLHGRNNSNNKVQRMEVNAVDINVITDDEEETERSIEGEETTDGDIETDWDSIWSEGSRDNDDIIQGNHDSYESDDTEYHYPYDLQKMKKSIPLRGPVVINSHVIQAIFDTGASVSMISQSLVNKLDLVSSGDRLTVSTMDDKSRRPSFKFISSPGSFSGTGVGENPMVWLRQIKRLWVRGNLSDAEVLLIAASHLTGQAELWWVPLEETVVTWDMFEEAFKARFISPEHQETWWSRIEAVKQQSNESVEDVAYKLQELFALVGPVPETYQVRYFTQAINSDIAYRMEESGVTISWKEAINKAVRIENAQKKYLQGGTRNQPFDIKGQERRSNVGGGTGRPGSTVSSLKPEDSVSQTQTLLTQVADSLRALQLQLGSQGSRYQPPNNPPRPPPKCWNCGQDEPGKWQRTAVRGDTVVPKNEPPKADIKMANTSKVVPSNVNLVETAEVYALGKRGLSDTSLVTSRRIAKRTAEPTRLPLLNQPAVPSSSKPNKAPRKRQPPRKLQIDLDQPDVWERLKELDSGLSMAQWLALDKKAYVDVRDGLKYLHGRNNPNNKVQRMEVNAVDIDAITDDEEETERSIEGEETTDGDIETDWDSTWSEGSRDNDDIIQGNHDGYESDDTEYHYPYDLQKMKKSIPLRGPVVINGHVIQAIFDTGASVSMISQSLVNKLDLVSSGDRLTVSTMDDKSRRPCEVIKDVPIRIAGKLRPEHMCVQASTNRDLCLLGTTWFKAYNITPKMEQSIIVIPTKKGRGYVELQADHSDYQSSESSINVNESQEIFAVMINDEENNDQENENQLRFYAEEISDLDESYKEKSNTEDLPGDLKKLMEGYSDVFFENSGLGQVMGAEHHIPTTTHAPIRSKPFRLSWEEEKHLREEIKSMLELGLIRRSTGRYSSPVFFVRKGNGKLRLVVDFRFLNSITLTENFPIPHIDSLIDSLASNGAPAYFSTLDAAQGYWQIKMAPDSVEKTGFVCSAGTFVFNVMPFGLASAGATFQRTMTGLLSSYIGDFVQVFIDDIIVYSRSLEEHYHHLELVFDVCRSVNLRLRQEKCVFASKEVVFLGHTVSSIGVEPNQENVKKLLEISVPQNRKDIRSVLGMSGFYRRFVPSYAEMVEPLTRLLKKENIFVWKKEQEKAFLAIKMALTQPPILSFPDQQQKQILTTDGSGQGLSAILSQVPREGGEETVIAYASRVVRGAEKSYAATHLEALALVWSCNKFRHYLAGREFLVRTDHSCLRFIFGPHPKPPSPKIQRWAAAMMEYNFKVEYIKGENNPADALSRLLN</sequence>
<feature type="region of interest" description="Disordered" evidence="9">
    <location>
        <begin position="37"/>
        <end position="57"/>
    </location>
</feature>
<feature type="region of interest" description="Disordered" evidence="9">
    <location>
        <begin position="708"/>
        <end position="738"/>
    </location>
</feature>
<proteinExistence type="predicted"/>
<keyword evidence="3" id="KW-0548">Nucleotidyltransferase</keyword>
<dbReference type="OrthoDB" id="5920460at2759"/>
<dbReference type="PROSITE" id="PS00141">
    <property type="entry name" value="ASP_PROTEASE"/>
    <property type="match status" value="2"/>
</dbReference>
<dbReference type="Pfam" id="PF00078">
    <property type="entry name" value="RVT_1"/>
    <property type="match status" value="1"/>
</dbReference>
<comment type="caution">
    <text evidence="11">The sequence shown here is derived from an EMBL/GenBank/DDBJ whole genome shotgun (WGS) entry which is preliminary data.</text>
</comment>
<evidence type="ECO:0000256" key="3">
    <source>
        <dbReference type="ARBA" id="ARBA00022695"/>
    </source>
</evidence>
<keyword evidence="12" id="KW-1185">Reference proteome</keyword>
<organism evidence="11 12">
    <name type="scientific">Circinella minor</name>
    <dbReference type="NCBI Taxonomy" id="1195481"/>
    <lineage>
        <taxon>Eukaryota</taxon>
        <taxon>Fungi</taxon>
        <taxon>Fungi incertae sedis</taxon>
        <taxon>Mucoromycota</taxon>
        <taxon>Mucoromycotina</taxon>
        <taxon>Mucoromycetes</taxon>
        <taxon>Mucorales</taxon>
        <taxon>Lichtheimiaceae</taxon>
        <taxon>Circinella</taxon>
    </lineage>
</organism>
<keyword evidence="8" id="KW-0695">RNA-directed DNA polymerase</keyword>
<feature type="region of interest" description="Disordered" evidence="9">
    <location>
        <begin position="262"/>
        <end position="283"/>
    </location>
</feature>
<dbReference type="PANTHER" id="PTHR37984:SF5">
    <property type="entry name" value="PROTEIN NYNRIN-LIKE"/>
    <property type="match status" value="1"/>
</dbReference>
<dbReference type="CDD" id="cd00303">
    <property type="entry name" value="retropepsin_like"/>
    <property type="match status" value="1"/>
</dbReference>
<evidence type="ECO:0000256" key="1">
    <source>
        <dbReference type="ARBA" id="ARBA00012493"/>
    </source>
</evidence>
<keyword evidence="2" id="KW-0808">Transferase</keyword>